<evidence type="ECO:0000313" key="1">
    <source>
        <dbReference type="EMBL" id="QDU03036.1"/>
    </source>
</evidence>
<accession>A0A517WCQ7</accession>
<proteinExistence type="predicted"/>
<reference evidence="1 2" key="1">
    <citation type="submission" date="2019-02" db="EMBL/GenBank/DDBJ databases">
        <title>Deep-cultivation of Planctomycetes and their phenomic and genomic characterization uncovers novel biology.</title>
        <authorList>
            <person name="Wiegand S."/>
            <person name="Jogler M."/>
            <person name="Boedeker C."/>
            <person name="Pinto D."/>
            <person name="Vollmers J."/>
            <person name="Rivas-Marin E."/>
            <person name="Kohn T."/>
            <person name="Peeters S.H."/>
            <person name="Heuer A."/>
            <person name="Rast P."/>
            <person name="Oberbeckmann S."/>
            <person name="Bunk B."/>
            <person name="Jeske O."/>
            <person name="Meyerdierks A."/>
            <person name="Storesund J.E."/>
            <person name="Kallscheuer N."/>
            <person name="Luecker S."/>
            <person name="Lage O.M."/>
            <person name="Pohl T."/>
            <person name="Merkel B.J."/>
            <person name="Hornburger P."/>
            <person name="Mueller R.-W."/>
            <person name="Bruemmer F."/>
            <person name="Labrenz M."/>
            <person name="Spormann A.M."/>
            <person name="Op den Camp H."/>
            <person name="Overmann J."/>
            <person name="Amann R."/>
            <person name="Jetten M.S.M."/>
            <person name="Mascher T."/>
            <person name="Medema M.H."/>
            <person name="Devos D.P."/>
            <person name="Kaster A.-K."/>
            <person name="Ovreas L."/>
            <person name="Rohde M."/>
            <person name="Galperin M.Y."/>
            <person name="Jogler C."/>
        </authorList>
    </citation>
    <scope>NUCLEOTIDE SEQUENCE [LARGE SCALE GENOMIC DNA]</scope>
    <source>
        <strain evidence="1 2">V6</strain>
    </source>
</reference>
<protein>
    <submittedName>
        <fullName evidence="1">Uncharacterized protein</fullName>
    </submittedName>
</protein>
<sequence>MDCIVELGPPVACGNLGLHPRPPGVEVLGELSQCFTVSFLLAALAPNYIRGYPCGVQWC</sequence>
<dbReference type="AlphaFoldDB" id="A0A517WCQ7"/>
<organism evidence="1 2">
    <name type="scientific">Gimesia chilikensis</name>
    <dbReference type="NCBI Taxonomy" id="2605989"/>
    <lineage>
        <taxon>Bacteria</taxon>
        <taxon>Pseudomonadati</taxon>
        <taxon>Planctomycetota</taxon>
        <taxon>Planctomycetia</taxon>
        <taxon>Planctomycetales</taxon>
        <taxon>Planctomycetaceae</taxon>
        <taxon>Gimesia</taxon>
    </lineage>
</organism>
<evidence type="ECO:0000313" key="2">
    <source>
        <dbReference type="Proteomes" id="UP000320722"/>
    </source>
</evidence>
<gene>
    <name evidence="1" type="ORF">V6x_27460</name>
</gene>
<dbReference type="EMBL" id="CP036347">
    <property type="protein sequence ID" value="QDU03036.1"/>
    <property type="molecule type" value="Genomic_DNA"/>
</dbReference>
<dbReference type="Proteomes" id="UP000320722">
    <property type="component" value="Chromosome"/>
</dbReference>
<name>A0A517WCQ7_9PLAN</name>